<dbReference type="EMBL" id="JPKZ01001140">
    <property type="protein sequence ID" value="KHN83728.1"/>
    <property type="molecule type" value="Genomic_DNA"/>
</dbReference>
<accession>A0A0B2VQ79</accession>
<sequence length="67" mass="7338">MDDLTTHSSDRPVSHKHITLAPESDILVIGMENLDASSLTGATAYSTNRTAEEEYKHVFPPTGLHCQ</sequence>
<name>A0A0B2VQ79_TOXCA</name>
<organism evidence="1 2">
    <name type="scientific">Toxocara canis</name>
    <name type="common">Canine roundworm</name>
    <dbReference type="NCBI Taxonomy" id="6265"/>
    <lineage>
        <taxon>Eukaryota</taxon>
        <taxon>Metazoa</taxon>
        <taxon>Ecdysozoa</taxon>
        <taxon>Nematoda</taxon>
        <taxon>Chromadorea</taxon>
        <taxon>Rhabditida</taxon>
        <taxon>Spirurina</taxon>
        <taxon>Ascaridomorpha</taxon>
        <taxon>Ascaridoidea</taxon>
        <taxon>Toxocaridae</taxon>
        <taxon>Toxocara</taxon>
    </lineage>
</organism>
<evidence type="ECO:0000313" key="2">
    <source>
        <dbReference type="Proteomes" id="UP000031036"/>
    </source>
</evidence>
<evidence type="ECO:0000313" key="1">
    <source>
        <dbReference type="EMBL" id="KHN83728.1"/>
    </source>
</evidence>
<gene>
    <name evidence="1" type="ORF">Tcan_12270</name>
</gene>
<dbReference type="AlphaFoldDB" id="A0A0B2VQ79"/>
<reference evidence="1 2" key="1">
    <citation type="submission" date="2014-11" db="EMBL/GenBank/DDBJ databases">
        <title>Genetic blueprint of the zoonotic pathogen Toxocara canis.</title>
        <authorList>
            <person name="Zhu X.-Q."/>
            <person name="Korhonen P.K."/>
            <person name="Cai H."/>
            <person name="Young N.D."/>
            <person name="Nejsum P."/>
            <person name="von Samson-Himmelstjerna G."/>
            <person name="Boag P.R."/>
            <person name="Tan P."/>
            <person name="Li Q."/>
            <person name="Min J."/>
            <person name="Yang Y."/>
            <person name="Wang X."/>
            <person name="Fang X."/>
            <person name="Hall R.S."/>
            <person name="Hofmann A."/>
            <person name="Sternberg P.W."/>
            <person name="Jex A.R."/>
            <person name="Gasser R.B."/>
        </authorList>
    </citation>
    <scope>NUCLEOTIDE SEQUENCE [LARGE SCALE GENOMIC DNA]</scope>
    <source>
        <strain evidence="1">PN_DK_2014</strain>
    </source>
</reference>
<proteinExistence type="predicted"/>
<keyword evidence="2" id="KW-1185">Reference proteome</keyword>
<comment type="caution">
    <text evidence="1">The sequence shown here is derived from an EMBL/GenBank/DDBJ whole genome shotgun (WGS) entry which is preliminary data.</text>
</comment>
<dbReference type="Proteomes" id="UP000031036">
    <property type="component" value="Unassembled WGS sequence"/>
</dbReference>
<protein>
    <submittedName>
        <fullName evidence="1">Uncharacterized protein</fullName>
    </submittedName>
</protein>